<evidence type="ECO:0008006" key="3">
    <source>
        <dbReference type="Google" id="ProtNLM"/>
    </source>
</evidence>
<reference evidence="2" key="1">
    <citation type="submission" date="2016-03" db="EMBL/GenBank/DDBJ databases">
        <authorList>
            <person name="Ma C."/>
            <person name="Zhou S."/>
            <person name="Yang G."/>
        </authorList>
    </citation>
    <scope>NUCLEOTIDE SEQUENCE [LARGE SCALE GENOMIC DNA]</scope>
    <source>
        <strain evidence="2">SgZ-1</strain>
    </source>
</reference>
<dbReference type="Proteomes" id="UP000036902">
    <property type="component" value="Chromosome"/>
</dbReference>
<accession>A0A127K5D0</accession>
<gene>
    <name evidence="1" type="ORF">AC731_009505</name>
</gene>
<dbReference type="KEGG" id="thu:AC731_009505"/>
<organism evidence="1 2">
    <name type="scientific">Thauera humireducens</name>
    <dbReference type="NCBI Taxonomy" id="1134435"/>
    <lineage>
        <taxon>Bacteria</taxon>
        <taxon>Pseudomonadati</taxon>
        <taxon>Pseudomonadota</taxon>
        <taxon>Betaproteobacteria</taxon>
        <taxon>Rhodocyclales</taxon>
        <taxon>Zoogloeaceae</taxon>
        <taxon>Thauera</taxon>
    </lineage>
</organism>
<proteinExistence type="predicted"/>
<protein>
    <recommendedName>
        <fullName evidence="3">Phage tail protein</fullName>
    </recommendedName>
</protein>
<name>A0A127K5D0_9RHOO</name>
<evidence type="ECO:0000313" key="2">
    <source>
        <dbReference type="Proteomes" id="UP000036902"/>
    </source>
</evidence>
<dbReference type="STRING" id="1134435.AC731_009505"/>
<keyword evidence="2" id="KW-1185">Reference proteome</keyword>
<sequence>MAIFVWVPTYGSALTVQPEVHVIPPDQFGSDAERRIQIGTQHIRRVWSLTFENRANETADQIEAFLTARGGLETFDWVPPHGVVGKWVCREWGSSPTSPTTRSVSATFEEVFEV</sequence>
<dbReference type="EMBL" id="CP014646">
    <property type="protein sequence ID" value="AMO37169.1"/>
    <property type="molecule type" value="Genomic_DNA"/>
</dbReference>
<dbReference type="InterPro" id="IPR010265">
    <property type="entry name" value="Phage_lambda_TipM"/>
</dbReference>
<dbReference type="Pfam" id="PF05939">
    <property type="entry name" value="Phage_min_tail"/>
    <property type="match status" value="1"/>
</dbReference>
<dbReference type="RefSeq" id="WP_048705565.1">
    <property type="nucleotide sequence ID" value="NZ_CP014646.1"/>
</dbReference>
<dbReference type="AlphaFoldDB" id="A0A127K5D0"/>
<evidence type="ECO:0000313" key="1">
    <source>
        <dbReference type="EMBL" id="AMO37169.1"/>
    </source>
</evidence>